<dbReference type="InterPro" id="IPR036465">
    <property type="entry name" value="vWFA_dom_sf"/>
</dbReference>
<dbReference type="AlphaFoldDB" id="A0A549YJE0"/>
<dbReference type="EMBL" id="VJMZ01000001">
    <property type="protein sequence ID" value="TRM12003.1"/>
    <property type="molecule type" value="Genomic_DNA"/>
</dbReference>
<reference evidence="4 5" key="1">
    <citation type="submission" date="2019-07" db="EMBL/GenBank/DDBJ databases">
        <title>Genomic analysis of Lentibacillus sp. NKC851-2.</title>
        <authorList>
            <person name="Oh Y.J."/>
        </authorList>
    </citation>
    <scope>NUCLEOTIDE SEQUENCE [LARGE SCALE GENOMIC DNA]</scope>
    <source>
        <strain evidence="4 5">NKC851-2</strain>
    </source>
</reference>
<evidence type="ECO:0000313" key="5">
    <source>
        <dbReference type="Proteomes" id="UP000319280"/>
    </source>
</evidence>
<evidence type="ECO:0000256" key="2">
    <source>
        <dbReference type="SAM" id="Phobius"/>
    </source>
</evidence>
<feature type="transmembrane region" description="Helical" evidence="2">
    <location>
        <begin position="46"/>
        <end position="62"/>
    </location>
</feature>
<keyword evidence="5" id="KW-1185">Reference proteome</keyword>
<dbReference type="SMART" id="SM00327">
    <property type="entry name" value="VWA"/>
    <property type="match status" value="2"/>
</dbReference>
<dbReference type="Pfam" id="PF00092">
    <property type="entry name" value="VWA"/>
    <property type="match status" value="1"/>
</dbReference>
<keyword evidence="2" id="KW-0472">Membrane</keyword>
<gene>
    <name evidence="4" type="ORF">FH966_10065</name>
</gene>
<proteinExistence type="predicted"/>
<dbReference type="PROSITE" id="PS50234">
    <property type="entry name" value="VWFA"/>
    <property type="match status" value="1"/>
</dbReference>
<dbReference type="Proteomes" id="UP000319280">
    <property type="component" value="Unassembled WGS sequence"/>
</dbReference>
<feature type="compositionally biased region" description="Basic and acidic residues" evidence="1">
    <location>
        <begin position="933"/>
        <end position="964"/>
    </location>
</feature>
<dbReference type="PANTHER" id="PTHR37947">
    <property type="entry name" value="BLL2462 PROTEIN"/>
    <property type="match status" value="1"/>
</dbReference>
<dbReference type="SUPFAM" id="SSF53300">
    <property type="entry name" value="vWA-like"/>
    <property type="match status" value="2"/>
</dbReference>
<dbReference type="SUPFAM" id="SSF52317">
    <property type="entry name" value="Class I glutamine amidotransferase-like"/>
    <property type="match status" value="1"/>
</dbReference>
<dbReference type="CDD" id="cd00198">
    <property type="entry name" value="vWFA"/>
    <property type="match status" value="1"/>
</dbReference>
<dbReference type="Pfam" id="PF13519">
    <property type="entry name" value="VWA_2"/>
    <property type="match status" value="1"/>
</dbReference>
<feature type="region of interest" description="Disordered" evidence="1">
    <location>
        <begin position="910"/>
        <end position="973"/>
    </location>
</feature>
<feature type="domain" description="VWFA" evidence="3">
    <location>
        <begin position="446"/>
        <end position="611"/>
    </location>
</feature>
<protein>
    <submittedName>
        <fullName evidence="4">VWA domain-containing protein</fullName>
    </submittedName>
</protein>
<feature type="transmembrane region" description="Helical" evidence="2">
    <location>
        <begin position="74"/>
        <end position="94"/>
    </location>
</feature>
<dbReference type="InterPro" id="IPR029062">
    <property type="entry name" value="Class_I_gatase-like"/>
</dbReference>
<dbReference type="Gene3D" id="3.40.50.880">
    <property type="match status" value="2"/>
</dbReference>
<dbReference type="PANTHER" id="PTHR37947:SF2">
    <property type="entry name" value="VON WILLEBRAND FACTOR TYPE A"/>
    <property type="match status" value="1"/>
</dbReference>
<feature type="transmembrane region" description="Helical" evidence="2">
    <location>
        <begin position="855"/>
        <end position="873"/>
    </location>
</feature>
<keyword evidence="2" id="KW-1133">Transmembrane helix</keyword>
<name>A0A549YJE0_9BACI</name>
<keyword evidence="2" id="KW-0812">Transmembrane</keyword>
<comment type="caution">
    <text evidence="4">The sequence shown here is derived from an EMBL/GenBank/DDBJ whole genome shotgun (WGS) entry which is preliminary data.</text>
</comment>
<sequence length="973" mass="107678">MDGNRMSGKSNYRNRKSGVSLQAWRYLSCLSSGRCIGVALQVEHPLWLFGFIPVAIVLYLYWRSNTRLTGGRKIVLTVLRALIFTLVIVALAGVQMRWSVEQVDSAIVVDRSHSMMEKEQTVLSQINDALEDKAPEDKAGVISTGREAVVEKPLSDHVRGIQSFETDTNRSYTNLASGLQLGGSMFSANDTGRVVLMTDGNENIGDAVRQATYLHKRGYVVDVVPFSPEYKDDVALTSFDVPETIYLGEQAALSMTIDSSMDTSGQVRIKQDGQTIVDQTVSLNKGSNQLAFHHLVSTDGFHTFRAEVISERDQVVENNQLAAFAETKGLPNVLIVEGENGAAANLEKALDASAVQAKTISPDLLPRQLSSYLTYDTIVFSNVSAHMVTGKQMTLMERAVKDFGVGFIMTGGDQAFGVGGYFKTPIEKLLPVDMEVKGKKELPSLGLSIVLDKSGSMGGNKIALAREAAARSVELLREKDTLGVIAFDGTPWQVVEPGPIDDKEDVLKQIRSITASGGTDIFTPLTQAYDQMDPLELKRKHIILLTDGQSATSMNYRQMIEEAQNKGITLSTVAIGRQADGPLLEEMAQLGGGRFYQVHNNSSIPTILSRETSLVTRTYIEDDPFYPKVTAGAGGWGSYFEKGVPQMNAYIATTPKGRAQQLLISEKDDPVLARWQYGLGKTVAWTSDLSGEWAGDWPQWKNWSPLWNDIVTWTFPQYQKKSYQVSKQIEGNQVTLNVTAADNETSTLHATLVRDTGEEVPFNLQPKAPGAYQGAFEANNQGVYFLQITEKQDDQVVGSFKTGIVVPYSQEYTFTPTNDHLIKEIASAGGGKVIDNLDHVFSSEGLPPRYDKQDLFYLFLALALLLFLMDVAVRRFRMNVAFVSKISERFKRKQEKVHEDTKRRAAQFSQLKQASTKRENVPSRKAKPTAKKQPQEKGTKTAEQVKSKGGTDHKEKESKEDRLQRLLKAKNKK</sequence>
<evidence type="ECO:0000313" key="4">
    <source>
        <dbReference type="EMBL" id="TRM12003.1"/>
    </source>
</evidence>
<dbReference type="InterPro" id="IPR002035">
    <property type="entry name" value="VWF_A"/>
</dbReference>
<evidence type="ECO:0000256" key="1">
    <source>
        <dbReference type="SAM" id="MobiDB-lite"/>
    </source>
</evidence>
<evidence type="ECO:0000259" key="3">
    <source>
        <dbReference type="PROSITE" id="PS50234"/>
    </source>
</evidence>
<dbReference type="Gene3D" id="3.40.50.410">
    <property type="entry name" value="von Willebrand factor, type A domain"/>
    <property type="match status" value="1"/>
</dbReference>
<organism evidence="4 5">
    <name type="scientific">Lentibacillus cibarius</name>
    <dbReference type="NCBI Taxonomy" id="2583219"/>
    <lineage>
        <taxon>Bacteria</taxon>
        <taxon>Bacillati</taxon>
        <taxon>Bacillota</taxon>
        <taxon>Bacilli</taxon>
        <taxon>Bacillales</taxon>
        <taxon>Bacillaceae</taxon>
        <taxon>Lentibacillus</taxon>
    </lineage>
</organism>
<accession>A0A549YJE0</accession>